<dbReference type="OrthoDB" id="612216at2759"/>
<dbReference type="AlphaFoldDB" id="A0A2G5DHS0"/>
<protein>
    <recommendedName>
        <fullName evidence="1">F-box domain-containing protein</fullName>
    </recommendedName>
</protein>
<dbReference type="Proteomes" id="UP000230069">
    <property type="component" value="Unassembled WGS sequence"/>
</dbReference>
<sequence length="68" mass="7836">MSIEPSSKQRGDSFGNLNRANTLPIELCRKILKLVPIRDAVRTSALSRFWRSWRGVLYQKDCVLLFIA</sequence>
<proteinExistence type="predicted"/>
<feature type="domain" description="F-box" evidence="1">
    <location>
        <begin position="23"/>
        <end position="52"/>
    </location>
</feature>
<dbReference type="Pfam" id="PF00646">
    <property type="entry name" value="F-box"/>
    <property type="match status" value="1"/>
</dbReference>
<evidence type="ECO:0000313" key="2">
    <source>
        <dbReference type="EMBL" id="PIA43055.1"/>
    </source>
</evidence>
<dbReference type="SUPFAM" id="SSF81383">
    <property type="entry name" value="F-box domain"/>
    <property type="match status" value="1"/>
</dbReference>
<evidence type="ECO:0000259" key="1">
    <source>
        <dbReference type="Pfam" id="PF00646"/>
    </source>
</evidence>
<dbReference type="EMBL" id="KZ305037">
    <property type="protein sequence ID" value="PIA43055.1"/>
    <property type="molecule type" value="Genomic_DNA"/>
</dbReference>
<keyword evidence="3" id="KW-1185">Reference proteome</keyword>
<accession>A0A2G5DHS0</accession>
<dbReference type="InterPro" id="IPR001810">
    <property type="entry name" value="F-box_dom"/>
</dbReference>
<evidence type="ECO:0000313" key="3">
    <source>
        <dbReference type="Proteomes" id="UP000230069"/>
    </source>
</evidence>
<organism evidence="2 3">
    <name type="scientific">Aquilegia coerulea</name>
    <name type="common">Rocky mountain columbine</name>
    <dbReference type="NCBI Taxonomy" id="218851"/>
    <lineage>
        <taxon>Eukaryota</taxon>
        <taxon>Viridiplantae</taxon>
        <taxon>Streptophyta</taxon>
        <taxon>Embryophyta</taxon>
        <taxon>Tracheophyta</taxon>
        <taxon>Spermatophyta</taxon>
        <taxon>Magnoliopsida</taxon>
        <taxon>Ranunculales</taxon>
        <taxon>Ranunculaceae</taxon>
        <taxon>Thalictroideae</taxon>
        <taxon>Aquilegia</taxon>
    </lineage>
</organism>
<dbReference type="InterPro" id="IPR036047">
    <property type="entry name" value="F-box-like_dom_sf"/>
</dbReference>
<name>A0A2G5DHS0_AQUCA</name>
<reference evidence="2 3" key="1">
    <citation type="submission" date="2017-09" db="EMBL/GenBank/DDBJ databases">
        <title>WGS assembly of Aquilegia coerulea Goldsmith.</title>
        <authorList>
            <person name="Hodges S."/>
            <person name="Kramer E."/>
            <person name="Nordborg M."/>
            <person name="Tomkins J."/>
            <person name="Borevitz J."/>
            <person name="Derieg N."/>
            <person name="Yan J."/>
            <person name="Mihaltcheva S."/>
            <person name="Hayes R.D."/>
            <person name="Rokhsar D."/>
        </authorList>
    </citation>
    <scope>NUCLEOTIDE SEQUENCE [LARGE SCALE GENOMIC DNA]</scope>
    <source>
        <strain evidence="3">cv. Goldsmith</strain>
    </source>
</reference>
<gene>
    <name evidence="2" type="ORF">AQUCO_02000480v1</name>
</gene>
<dbReference type="InParanoid" id="A0A2G5DHS0"/>